<dbReference type="InterPro" id="IPR050155">
    <property type="entry name" value="HAD-like_hydrolase_sf"/>
</dbReference>
<organism evidence="1 2">
    <name type="scientific">Salinithrix halophila</name>
    <dbReference type="NCBI Taxonomy" id="1485204"/>
    <lineage>
        <taxon>Bacteria</taxon>
        <taxon>Bacillati</taxon>
        <taxon>Bacillota</taxon>
        <taxon>Bacilli</taxon>
        <taxon>Bacillales</taxon>
        <taxon>Thermoactinomycetaceae</taxon>
        <taxon>Salinithrix</taxon>
    </lineage>
</organism>
<dbReference type="SUPFAM" id="SSF56784">
    <property type="entry name" value="HAD-like"/>
    <property type="match status" value="1"/>
</dbReference>
<name>A0ABV8JA71_9BACL</name>
<protein>
    <submittedName>
        <fullName evidence="1">HAD hydrolase-like protein</fullName>
    </submittedName>
</protein>
<dbReference type="SFLD" id="SFLDS00003">
    <property type="entry name" value="Haloacid_Dehalogenase"/>
    <property type="match status" value="1"/>
</dbReference>
<sequence length="238" mass="26413">MTTDKGRFGIIFDMDGTLFQTEKVAVPAFHRTFQRLNEEGLYTGERPDDSQVQSVFGMTQADIWENLLPGSSDSVKEQADRWWLEDELDCLKEEMGALYPGVEETLRELDGRGWRLFVASNGLGPYIRGVIRTFSLEDLIEEGYSAGEHAIGEKDRLVGKLMKEQGIDSGYMVGDRSSDVRAGKANGLTVIGCRYAGFPQFGEGDELTGADGVIDAFPQLLEIVGSPRKYDKAIPDLR</sequence>
<dbReference type="InterPro" id="IPR023198">
    <property type="entry name" value="PGP-like_dom2"/>
</dbReference>
<proteinExistence type="predicted"/>
<dbReference type="EMBL" id="JBHSAP010000004">
    <property type="protein sequence ID" value="MFC4075454.1"/>
    <property type="molecule type" value="Genomic_DNA"/>
</dbReference>
<dbReference type="PANTHER" id="PTHR43434">
    <property type="entry name" value="PHOSPHOGLYCOLATE PHOSPHATASE"/>
    <property type="match status" value="1"/>
</dbReference>
<evidence type="ECO:0000313" key="1">
    <source>
        <dbReference type="EMBL" id="MFC4075454.1"/>
    </source>
</evidence>
<reference evidence="2" key="1">
    <citation type="journal article" date="2019" name="Int. J. Syst. Evol. Microbiol.">
        <title>The Global Catalogue of Microorganisms (GCM) 10K type strain sequencing project: providing services to taxonomists for standard genome sequencing and annotation.</title>
        <authorList>
            <consortium name="The Broad Institute Genomics Platform"/>
            <consortium name="The Broad Institute Genome Sequencing Center for Infectious Disease"/>
            <person name="Wu L."/>
            <person name="Ma J."/>
        </authorList>
    </citation>
    <scope>NUCLEOTIDE SEQUENCE [LARGE SCALE GENOMIC DNA]</scope>
    <source>
        <strain evidence="2">IBRC-M 10813</strain>
    </source>
</reference>
<dbReference type="Proteomes" id="UP001595843">
    <property type="component" value="Unassembled WGS sequence"/>
</dbReference>
<gene>
    <name evidence="1" type="ORF">ACFOUO_01360</name>
</gene>
<accession>A0ABV8JA71</accession>
<dbReference type="Gene3D" id="1.10.150.240">
    <property type="entry name" value="Putative phosphatase, domain 2"/>
    <property type="match status" value="1"/>
</dbReference>
<dbReference type="Pfam" id="PF13419">
    <property type="entry name" value="HAD_2"/>
    <property type="match status" value="1"/>
</dbReference>
<dbReference type="InterPro" id="IPR036412">
    <property type="entry name" value="HAD-like_sf"/>
</dbReference>
<dbReference type="PANTHER" id="PTHR43434:SF1">
    <property type="entry name" value="PHOSPHOGLYCOLATE PHOSPHATASE"/>
    <property type="match status" value="1"/>
</dbReference>
<comment type="caution">
    <text evidence="1">The sequence shown here is derived from an EMBL/GenBank/DDBJ whole genome shotgun (WGS) entry which is preliminary data.</text>
</comment>
<dbReference type="Gene3D" id="3.40.50.1000">
    <property type="entry name" value="HAD superfamily/HAD-like"/>
    <property type="match status" value="1"/>
</dbReference>
<dbReference type="SFLD" id="SFLDG01129">
    <property type="entry name" value="C1.5:_HAD__Beta-PGM__Phosphata"/>
    <property type="match status" value="1"/>
</dbReference>
<keyword evidence="2" id="KW-1185">Reference proteome</keyword>
<dbReference type="RefSeq" id="WP_380701383.1">
    <property type="nucleotide sequence ID" value="NZ_JBHSAP010000004.1"/>
</dbReference>
<dbReference type="InterPro" id="IPR041492">
    <property type="entry name" value="HAD_2"/>
</dbReference>
<evidence type="ECO:0000313" key="2">
    <source>
        <dbReference type="Proteomes" id="UP001595843"/>
    </source>
</evidence>
<dbReference type="InterPro" id="IPR023214">
    <property type="entry name" value="HAD_sf"/>
</dbReference>